<comment type="caution">
    <text evidence="2">The sequence shown here is derived from an EMBL/GenBank/DDBJ whole genome shotgun (WGS) entry which is preliminary data.</text>
</comment>
<dbReference type="GeneID" id="78296940"/>
<dbReference type="Proteomes" id="UP000245959">
    <property type="component" value="Unassembled WGS sequence"/>
</dbReference>
<dbReference type="EMBL" id="QEKH01000040">
    <property type="protein sequence ID" value="PVY35610.1"/>
    <property type="molecule type" value="Genomic_DNA"/>
</dbReference>
<proteinExistence type="predicted"/>
<organism evidence="2 3">
    <name type="scientific">Victivallis vadensis</name>
    <dbReference type="NCBI Taxonomy" id="172901"/>
    <lineage>
        <taxon>Bacteria</taxon>
        <taxon>Pseudomonadati</taxon>
        <taxon>Lentisphaerota</taxon>
        <taxon>Lentisphaeria</taxon>
        <taxon>Victivallales</taxon>
        <taxon>Victivallaceae</taxon>
        <taxon>Victivallis</taxon>
    </lineage>
</organism>
<evidence type="ECO:0000256" key="1">
    <source>
        <dbReference type="SAM" id="SignalP"/>
    </source>
</evidence>
<dbReference type="AlphaFoldDB" id="A0A2U1AGS5"/>
<dbReference type="RefSeq" id="WP_116885672.1">
    <property type="nucleotide sequence ID" value="NZ_CABMMC010000023.1"/>
</dbReference>
<keyword evidence="3" id="KW-1185">Reference proteome</keyword>
<reference evidence="2 3" key="1">
    <citation type="submission" date="2018-04" db="EMBL/GenBank/DDBJ databases">
        <title>Genomic Encyclopedia of Type Strains, Phase IV (KMG-IV): sequencing the most valuable type-strain genomes for metagenomic binning, comparative biology and taxonomic classification.</title>
        <authorList>
            <person name="Goeker M."/>
        </authorList>
    </citation>
    <scope>NUCLEOTIDE SEQUENCE [LARGE SCALE GENOMIC DNA]</scope>
    <source>
        <strain evidence="2 3">DSM 14823</strain>
    </source>
</reference>
<sequence>MNRIFTGSFIGIPALFAAVSVWAADAVHPNFVGNWKFDFEETCKQGRKICKLFSEKELERFRLSMRDRAVTIRPDGTIIHTFVKYPERPDAKPVSEPSRGRILTSNDQELIFRERGGGKATLHFNVISEEYITLFTILPYQKTGRLLPLYYKKVKDEL</sequence>
<feature type="signal peptide" evidence="1">
    <location>
        <begin position="1"/>
        <end position="23"/>
    </location>
</feature>
<evidence type="ECO:0008006" key="4">
    <source>
        <dbReference type="Google" id="ProtNLM"/>
    </source>
</evidence>
<evidence type="ECO:0000313" key="3">
    <source>
        <dbReference type="Proteomes" id="UP000245959"/>
    </source>
</evidence>
<gene>
    <name evidence="2" type="ORF">C8D82_14017</name>
</gene>
<feature type="chain" id="PRO_5041066942" description="Lipocalin-like protein" evidence="1">
    <location>
        <begin position="24"/>
        <end position="158"/>
    </location>
</feature>
<protein>
    <recommendedName>
        <fullName evidence="4">Lipocalin-like protein</fullName>
    </recommendedName>
</protein>
<accession>A0A2U1AGS5</accession>
<evidence type="ECO:0000313" key="2">
    <source>
        <dbReference type="EMBL" id="PVY35610.1"/>
    </source>
</evidence>
<name>A0A2U1AGS5_9BACT</name>
<keyword evidence="1" id="KW-0732">Signal</keyword>